<proteinExistence type="predicted"/>
<dbReference type="Proteomes" id="UP000240971">
    <property type="component" value="Unassembled WGS sequence"/>
</dbReference>
<organism evidence="2 3">
    <name type="scientific">Chitinophaga niastensis</name>
    <dbReference type="NCBI Taxonomy" id="536980"/>
    <lineage>
        <taxon>Bacteria</taxon>
        <taxon>Pseudomonadati</taxon>
        <taxon>Bacteroidota</taxon>
        <taxon>Chitinophagia</taxon>
        <taxon>Chitinophagales</taxon>
        <taxon>Chitinophagaceae</taxon>
        <taxon>Chitinophaga</taxon>
    </lineage>
</organism>
<keyword evidence="1" id="KW-0732">Signal</keyword>
<feature type="chain" id="PRO_5015191226" evidence="1">
    <location>
        <begin position="26"/>
        <end position="136"/>
    </location>
</feature>
<protein>
    <submittedName>
        <fullName evidence="2">Uncharacterized protein</fullName>
    </submittedName>
</protein>
<evidence type="ECO:0000256" key="1">
    <source>
        <dbReference type="SAM" id="SignalP"/>
    </source>
</evidence>
<keyword evidence="3" id="KW-1185">Reference proteome</keyword>
<name>A0A2P8HVQ9_CHINA</name>
<gene>
    <name evidence="2" type="ORF">CLV51_1011656</name>
</gene>
<evidence type="ECO:0000313" key="3">
    <source>
        <dbReference type="Proteomes" id="UP000240971"/>
    </source>
</evidence>
<comment type="caution">
    <text evidence="2">The sequence shown here is derived from an EMBL/GenBank/DDBJ whole genome shotgun (WGS) entry which is preliminary data.</text>
</comment>
<feature type="signal peptide" evidence="1">
    <location>
        <begin position="1"/>
        <end position="25"/>
    </location>
</feature>
<reference evidence="2 3" key="1">
    <citation type="submission" date="2018-03" db="EMBL/GenBank/DDBJ databases">
        <title>Genomic Encyclopedia of Archaeal and Bacterial Type Strains, Phase II (KMG-II): from individual species to whole genera.</title>
        <authorList>
            <person name="Goeker M."/>
        </authorList>
    </citation>
    <scope>NUCLEOTIDE SEQUENCE [LARGE SCALE GENOMIC DNA]</scope>
    <source>
        <strain evidence="2 3">DSM 24859</strain>
    </source>
</reference>
<dbReference type="AlphaFoldDB" id="A0A2P8HVQ9"/>
<accession>A0A2P8HVQ9</accession>
<sequence>MKKVIQSCALIAFAIAILSVQVACKKDTKQNNMNTFEVEYRIVSVNSSFTRITYNDQTGTPVVLNDAMQFQNGVKKITVSAKPFTARLSTEVNNQTSTTFKYDLYISVDGQQIKSVSGSAPPMTPSTVTAVEYTVQ</sequence>
<dbReference type="RefSeq" id="WP_106527465.1">
    <property type="nucleotide sequence ID" value="NZ_PYAW01000001.1"/>
</dbReference>
<dbReference type="EMBL" id="PYAW01000001">
    <property type="protein sequence ID" value="PSL50312.1"/>
    <property type="molecule type" value="Genomic_DNA"/>
</dbReference>
<evidence type="ECO:0000313" key="2">
    <source>
        <dbReference type="EMBL" id="PSL50312.1"/>
    </source>
</evidence>